<protein>
    <submittedName>
        <fullName evidence="3">NAD(P)-dependent dehydrogenase (Short-subunit alcohol dehydrogenase family)</fullName>
    </submittedName>
</protein>
<sequence>MKRLNKKTAIITGGSGSIGKTTAAKFLEQGANVVLVDLNQEALEEAQKELNAGDRVIIVKADVTSADDTKNFVQKALDAYGKIDIVFANAGIEGKVAPIIDFDDKVFDTVMAVNIKGVYLSIKHSIAALRDAGGGSIIISSSVTGLQGVPNAVAYSTSKHATVGLTKSAAMDLAKYKIRVNCINPSPVDNRMMQSLEEGFAPGDAEAAHARLTSQIPLGRYAEPYEVADLVLFLASDESKFITGTTNPIDGGMLA</sequence>
<dbReference type="AlphaFoldDB" id="A0A362X7K6"/>
<dbReference type="PRINTS" id="PR00080">
    <property type="entry name" value="SDRFAMILY"/>
</dbReference>
<dbReference type="InterPro" id="IPR020904">
    <property type="entry name" value="Sc_DH/Rdtase_CS"/>
</dbReference>
<dbReference type="Pfam" id="PF13561">
    <property type="entry name" value="adh_short_C2"/>
    <property type="match status" value="1"/>
</dbReference>
<dbReference type="CDD" id="cd05233">
    <property type="entry name" value="SDR_c"/>
    <property type="match status" value="1"/>
</dbReference>
<dbReference type="PRINTS" id="PR00081">
    <property type="entry name" value="GDHRDH"/>
</dbReference>
<dbReference type="InterPro" id="IPR002347">
    <property type="entry name" value="SDR_fam"/>
</dbReference>
<proteinExistence type="inferred from homology"/>
<dbReference type="RefSeq" id="WP_105472457.1">
    <property type="nucleotide sequence ID" value="NZ_PVEO01000001.1"/>
</dbReference>
<dbReference type="NCBIfam" id="NF005559">
    <property type="entry name" value="PRK07231.1"/>
    <property type="match status" value="1"/>
</dbReference>
<dbReference type="PANTHER" id="PTHR24321">
    <property type="entry name" value="DEHYDROGENASES, SHORT CHAIN"/>
    <property type="match status" value="1"/>
</dbReference>
<comment type="similarity">
    <text evidence="1">Belongs to the short-chain dehydrogenases/reductases (SDR) family.</text>
</comment>
<comment type="caution">
    <text evidence="3">The sequence shown here is derived from an EMBL/GenBank/DDBJ whole genome shotgun (WGS) entry which is preliminary data.</text>
</comment>
<organism evidence="3 4">
    <name type="scientific">Jejuia pallidilutea</name>
    <dbReference type="NCBI Taxonomy" id="504487"/>
    <lineage>
        <taxon>Bacteria</taxon>
        <taxon>Pseudomonadati</taxon>
        <taxon>Bacteroidota</taxon>
        <taxon>Flavobacteriia</taxon>
        <taxon>Flavobacteriales</taxon>
        <taxon>Flavobacteriaceae</taxon>
        <taxon>Jejuia</taxon>
    </lineage>
</organism>
<dbReference type="PANTHER" id="PTHR24321:SF8">
    <property type="entry name" value="ESTRADIOL 17-BETA-DEHYDROGENASE 8-RELATED"/>
    <property type="match status" value="1"/>
</dbReference>
<accession>A0A362X7K6</accession>
<dbReference type="SUPFAM" id="SSF51735">
    <property type="entry name" value="NAD(P)-binding Rossmann-fold domains"/>
    <property type="match status" value="1"/>
</dbReference>
<dbReference type="Proteomes" id="UP000251545">
    <property type="component" value="Unassembled WGS sequence"/>
</dbReference>
<dbReference type="GO" id="GO:0016491">
    <property type="term" value="F:oxidoreductase activity"/>
    <property type="evidence" value="ECO:0007669"/>
    <property type="project" value="UniProtKB-KW"/>
</dbReference>
<evidence type="ECO:0000256" key="2">
    <source>
        <dbReference type="ARBA" id="ARBA00023002"/>
    </source>
</evidence>
<keyword evidence="2" id="KW-0560">Oxidoreductase</keyword>
<gene>
    <name evidence="3" type="ORF">CLV33_101366</name>
</gene>
<reference evidence="3 4" key="1">
    <citation type="submission" date="2018-02" db="EMBL/GenBank/DDBJ databases">
        <title>Genomic Encyclopedia of Archaeal and Bacterial Type Strains, Phase II (KMG-II): from individual species to whole genera.</title>
        <authorList>
            <person name="Goeker M."/>
        </authorList>
    </citation>
    <scope>NUCLEOTIDE SEQUENCE [LARGE SCALE GENOMIC DNA]</scope>
    <source>
        <strain evidence="3 4">DSM 21165</strain>
    </source>
</reference>
<evidence type="ECO:0000313" key="4">
    <source>
        <dbReference type="Proteomes" id="UP000251545"/>
    </source>
</evidence>
<dbReference type="FunFam" id="3.40.50.720:FF:000084">
    <property type="entry name" value="Short-chain dehydrogenase reductase"/>
    <property type="match status" value="1"/>
</dbReference>
<evidence type="ECO:0000313" key="3">
    <source>
        <dbReference type="EMBL" id="PQV51443.1"/>
    </source>
</evidence>
<dbReference type="PROSITE" id="PS00061">
    <property type="entry name" value="ADH_SHORT"/>
    <property type="match status" value="1"/>
</dbReference>
<dbReference type="EMBL" id="PVEO01000001">
    <property type="protein sequence ID" value="PQV51443.1"/>
    <property type="molecule type" value="Genomic_DNA"/>
</dbReference>
<dbReference type="InterPro" id="IPR036291">
    <property type="entry name" value="NAD(P)-bd_dom_sf"/>
</dbReference>
<name>A0A362X7K6_9FLAO</name>
<evidence type="ECO:0000256" key="1">
    <source>
        <dbReference type="ARBA" id="ARBA00006484"/>
    </source>
</evidence>
<dbReference type="Gene3D" id="3.40.50.720">
    <property type="entry name" value="NAD(P)-binding Rossmann-like Domain"/>
    <property type="match status" value="1"/>
</dbReference>